<feature type="non-terminal residue" evidence="1">
    <location>
        <position position="1"/>
    </location>
</feature>
<organism evidence="1 2">
    <name type="scientific">Cucurbita argyrosperma subsp. sororia</name>
    <dbReference type="NCBI Taxonomy" id="37648"/>
    <lineage>
        <taxon>Eukaryota</taxon>
        <taxon>Viridiplantae</taxon>
        <taxon>Streptophyta</taxon>
        <taxon>Embryophyta</taxon>
        <taxon>Tracheophyta</taxon>
        <taxon>Spermatophyta</taxon>
        <taxon>Magnoliopsida</taxon>
        <taxon>eudicotyledons</taxon>
        <taxon>Gunneridae</taxon>
        <taxon>Pentapetalae</taxon>
        <taxon>rosids</taxon>
        <taxon>fabids</taxon>
        <taxon>Cucurbitales</taxon>
        <taxon>Cucurbitaceae</taxon>
        <taxon>Cucurbiteae</taxon>
        <taxon>Cucurbita</taxon>
    </lineage>
</organism>
<evidence type="ECO:0000313" key="2">
    <source>
        <dbReference type="Proteomes" id="UP000685013"/>
    </source>
</evidence>
<dbReference type="Proteomes" id="UP000685013">
    <property type="component" value="Chromosome 19"/>
</dbReference>
<dbReference type="AlphaFoldDB" id="A0AAV6LXU3"/>
<dbReference type="EMBL" id="JAGKQH010000019">
    <property type="protein sequence ID" value="KAG6571586.1"/>
    <property type="molecule type" value="Genomic_DNA"/>
</dbReference>
<gene>
    <name evidence="1" type="ORF">SDJN03_28314</name>
</gene>
<keyword evidence="2" id="KW-1185">Reference proteome</keyword>
<sequence length="73" mass="8853">MQVSRINRSLYFWNCSSLEGIKKKKLRTEKKPTMERGRSNVKFDSKWLLQELWGLEGRTRRRRRNSGQKRNTP</sequence>
<name>A0AAV6LXU3_9ROSI</name>
<evidence type="ECO:0000313" key="1">
    <source>
        <dbReference type="EMBL" id="KAG6571586.1"/>
    </source>
</evidence>
<accession>A0AAV6LXU3</accession>
<reference evidence="1 2" key="1">
    <citation type="journal article" date="2021" name="Hortic Res">
        <title>The domestication of Cucurbita argyrosperma as revealed by the genome of its wild relative.</title>
        <authorList>
            <person name="Barrera-Redondo J."/>
            <person name="Sanchez-de la Vega G."/>
            <person name="Aguirre-Liguori J.A."/>
            <person name="Castellanos-Morales G."/>
            <person name="Gutierrez-Guerrero Y.T."/>
            <person name="Aguirre-Dugua X."/>
            <person name="Aguirre-Planter E."/>
            <person name="Tenaillon M.I."/>
            <person name="Lira-Saade R."/>
            <person name="Eguiarte L.E."/>
        </authorList>
    </citation>
    <scope>NUCLEOTIDE SEQUENCE [LARGE SCALE GENOMIC DNA]</scope>
    <source>
        <strain evidence="1">JBR-2021</strain>
    </source>
</reference>
<protein>
    <submittedName>
        <fullName evidence="1">Uncharacterized protein</fullName>
    </submittedName>
</protein>
<proteinExistence type="predicted"/>
<comment type="caution">
    <text evidence="1">The sequence shown here is derived from an EMBL/GenBank/DDBJ whole genome shotgun (WGS) entry which is preliminary data.</text>
</comment>